<dbReference type="EMBL" id="ADJB01000076">
    <property type="protein sequence ID" value="OSL03171.1"/>
    <property type="molecule type" value="Genomic_DNA"/>
</dbReference>
<name>A0A1X3JBP5_ECOLX</name>
<dbReference type="GO" id="GO:0015627">
    <property type="term" value="C:type II protein secretion system complex"/>
    <property type="evidence" value="ECO:0007669"/>
    <property type="project" value="InterPro"/>
</dbReference>
<evidence type="ECO:0000313" key="12">
    <source>
        <dbReference type="EMBL" id="OSL03171.1"/>
    </source>
</evidence>
<dbReference type="GO" id="GO:0005886">
    <property type="term" value="C:plasma membrane"/>
    <property type="evidence" value="ECO:0007669"/>
    <property type="project" value="UniProtKB-SubCell"/>
</dbReference>
<feature type="domain" description="GspL periplasmic" evidence="11">
    <location>
        <begin position="241"/>
        <end position="385"/>
    </location>
</feature>
<dbReference type="Pfam" id="PF12693">
    <property type="entry name" value="GspL_C"/>
    <property type="match status" value="1"/>
</dbReference>
<dbReference type="GO" id="GO:0015628">
    <property type="term" value="P:protein secretion by the type II secretion system"/>
    <property type="evidence" value="ECO:0007669"/>
    <property type="project" value="InterPro"/>
</dbReference>
<dbReference type="InterPro" id="IPR043129">
    <property type="entry name" value="ATPase_NBD"/>
</dbReference>
<evidence type="ECO:0000256" key="8">
    <source>
        <dbReference type="ARBA" id="ARBA00022989"/>
    </source>
</evidence>
<feature type="domain" description="GspL cytoplasmic actin-ATPase-like" evidence="10">
    <location>
        <begin position="7"/>
        <end position="234"/>
    </location>
</feature>
<keyword evidence="9" id="KW-0472">Membrane</keyword>
<evidence type="ECO:0000256" key="3">
    <source>
        <dbReference type="ARBA" id="ARBA00022448"/>
    </source>
</evidence>
<gene>
    <name evidence="12" type="ORF">ECVG_03097</name>
</gene>
<comment type="subcellular location">
    <subcellularLocation>
        <location evidence="1">Cell inner membrane</location>
        <topology evidence="1">Single-pass membrane protein</topology>
    </subcellularLocation>
</comment>
<dbReference type="InterPro" id="IPR025691">
    <property type="entry name" value="GspL_pp_dom"/>
</dbReference>
<accession>A0A1X3JBP5</accession>
<dbReference type="SUPFAM" id="SSF53067">
    <property type="entry name" value="Actin-like ATPase domain"/>
    <property type="match status" value="1"/>
</dbReference>
<dbReference type="Pfam" id="PF05134">
    <property type="entry name" value="T2SSL"/>
    <property type="match status" value="1"/>
</dbReference>
<evidence type="ECO:0000256" key="5">
    <source>
        <dbReference type="ARBA" id="ARBA00022519"/>
    </source>
</evidence>
<dbReference type="InterPro" id="IPR007812">
    <property type="entry name" value="T2SS_protein-GspL"/>
</dbReference>
<comment type="caution">
    <text evidence="12">The sequence shown here is derived from an EMBL/GenBank/DDBJ whole genome shotgun (WGS) entry which is preliminary data.</text>
</comment>
<keyword evidence="6" id="KW-0812">Transmembrane</keyword>
<dbReference type="AlphaFoldDB" id="A0A1X3JBP5"/>
<dbReference type="Proteomes" id="UP000193045">
    <property type="component" value="Unassembled WGS sequence"/>
</dbReference>
<evidence type="ECO:0000313" key="13">
    <source>
        <dbReference type="Proteomes" id="UP000193045"/>
    </source>
</evidence>
<evidence type="ECO:0000256" key="2">
    <source>
        <dbReference type="ARBA" id="ARBA00005318"/>
    </source>
</evidence>
<protein>
    <submittedName>
        <fullName evidence="12">General secretion pathway protein L</fullName>
    </submittedName>
</protein>
<keyword evidence="8" id="KW-1133">Transmembrane helix</keyword>
<dbReference type="Gene3D" id="3.30.420.380">
    <property type="match status" value="1"/>
</dbReference>
<keyword evidence="3" id="KW-0813">Transport</keyword>
<keyword evidence="4" id="KW-1003">Cell membrane</keyword>
<dbReference type="Gene3D" id="3.30.420.370">
    <property type="match status" value="1"/>
</dbReference>
<dbReference type="GO" id="GO:0009276">
    <property type="term" value="C:Gram-negative-bacterium-type cell wall"/>
    <property type="evidence" value="ECO:0007669"/>
    <property type="project" value="InterPro"/>
</dbReference>
<sequence>MMPESLMVIRSSSTLRKHWEWMTFSADSVSSVHTLTDDLPLESLADQPGAGNVHLLIPPEGLLYRSLTLPNAKYKLTAQTLQWLAEETLPDNTQDWHWTVVDKQNESVEVIGIQSEKLSRYLERLHTAGLNVTRVLPDGCYLPWEVDSWTLVNQQTSWLIRSAAHAFNELDEHWLQHLAAQFPPENMLCYGVVPHGVAAANPLIQHPEIPSLSLYSADIAFQRYDMLHGIFRKQKTVSKSGKWLARLAVSCLVLAILSFVGSRSIALWHTLKIEDQLQQQQQETWQRYFPQIKRTHNFRFYFKQQLAQQYPEAVPLLYHLQTLLLEHPELQLMEANYSQKQKSLTLKMSAKSEANIDRFCELTQSWLPMEKTEKDPVSGVWTVRNSGK</sequence>
<evidence type="ECO:0000256" key="4">
    <source>
        <dbReference type="ARBA" id="ARBA00022475"/>
    </source>
</evidence>
<organism evidence="12 13">
    <name type="scientific">Escherichia coli H386</name>
    <dbReference type="NCBI Taxonomy" id="656397"/>
    <lineage>
        <taxon>Bacteria</taxon>
        <taxon>Pseudomonadati</taxon>
        <taxon>Pseudomonadota</taxon>
        <taxon>Gammaproteobacteria</taxon>
        <taxon>Enterobacterales</taxon>
        <taxon>Enterobacteriaceae</taxon>
        <taxon>Escherichia</taxon>
    </lineage>
</organism>
<comment type="similarity">
    <text evidence="2">Belongs to the GSP L family.</text>
</comment>
<proteinExistence type="inferred from homology"/>
<dbReference type="InterPro" id="IPR024230">
    <property type="entry name" value="GspL_cyto_dom"/>
</dbReference>
<keyword evidence="5" id="KW-0997">Cell inner membrane</keyword>
<dbReference type="NCBIfam" id="TIGR01709">
    <property type="entry name" value="typeII_sec_gspL"/>
    <property type="match status" value="1"/>
</dbReference>
<evidence type="ECO:0000259" key="11">
    <source>
        <dbReference type="Pfam" id="PF12693"/>
    </source>
</evidence>
<evidence type="ECO:0000256" key="9">
    <source>
        <dbReference type="ARBA" id="ARBA00023136"/>
    </source>
</evidence>
<evidence type="ECO:0000256" key="7">
    <source>
        <dbReference type="ARBA" id="ARBA00022927"/>
    </source>
</evidence>
<reference evidence="12 13" key="1">
    <citation type="submission" date="2010-04" db="EMBL/GenBank/DDBJ databases">
        <title>The Genome Sequence of Escherichia coli H386.</title>
        <authorList>
            <consortium name="The Broad Institute Genome Sequencing Platform"/>
            <consortium name="The Broad Institute Genome Sequencing Center for Infectious Disease"/>
            <person name="Feldgarden M."/>
            <person name="Gordon D.M."/>
            <person name="Johnson J.R."/>
            <person name="Johnston B.D."/>
            <person name="Young S."/>
            <person name="Zeng Q."/>
            <person name="Koehrsen M."/>
            <person name="Alvarado L."/>
            <person name="Berlin A.M."/>
            <person name="Borenstein D."/>
            <person name="Chapman S.B."/>
            <person name="Chen Z."/>
            <person name="Engels R."/>
            <person name="Freedman E."/>
            <person name="Gellesch M."/>
            <person name="Goldberg J."/>
            <person name="Griggs A."/>
            <person name="Gujja S."/>
            <person name="Heilman E.R."/>
            <person name="Heiman D.I."/>
            <person name="Hepburn T.A."/>
            <person name="Howarth C."/>
            <person name="Jen D."/>
            <person name="Larson L."/>
            <person name="Mehta T."/>
            <person name="Park D."/>
            <person name="Pearson M."/>
            <person name="Richards J."/>
            <person name="Roberts A."/>
            <person name="Saif S."/>
            <person name="Shea T.D."/>
            <person name="Shenoy N."/>
            <person name="Sisk P."/>
            <person name="Stolte C."/>
            <person name="Sykes S.N."/>
            <person name="Walk T."/>
            <person name="White J."/>
            <person name="Yandava C."/>
            <person name="Haas B."/>
            <person name="Henn M.R."/>
            <person name="Nusbaum C."/>
            <person name="Birren B."/>
        </authorList>
    </citation>
    <scope>NUCLEOTIDE SEQUENCE [LARGE SCALE GENOMIC DNA]</scope>
    <source>
        <strain evidence="12 13">H386</strain>
    </source>
</reference>
<evidence type="ECO:0000256" key="1">
    <source>
        <dbReference type="ARBA" id="ARBA00004377"/>
    </source>
</evidence>
<evidence type="ECO:0000256" key="6">
    <source>
        <dbReference type="ARBA" id="ARBA00022692"/>
    </source>
</evidence>
<keyword evidence="7" id="KW-0653">Protein transport</keyword>
<dbReference type="CDD" id="cd24017">
    <property type="entry name" value="ASKHA_T2SSL_N"/>
    <property type="match status" value="1"/>
</dbReference>
<evidence type="ECO:0000259" key="10">
    <source>
        <dbReference type="Pfam" id="PF05134"/>
    </source>
</evidence>